<dbReference type="SUPFAM" id="SSF52833">
    <property type="entry name" value="Thioredoxin-like"/>
    <property type="match status" value="1"/>
</dbReference>
<dbReference type="PANTHER" id="PTHR46762:SF1">
    <property type="entry name" value="NUCLEOREDOXIN-LIKE PROTEIN 2"/>
    <property type="match status" value="1"/>
</dbReference>
<feature type="domain" description="Thioredoxin" evidence="1">
    <location>
        <begin position="4"/>
        <end position="154"/>
    </location>
</feature>
<evidence type="ECO:0000313" key="2">
    <source>
        <dbReference type="EMBL" id="CAI5735006.1"/>
    </source>
</evidence>
<dbReference type="InterPro" id="IPR029519">
    <property type="entry name" value="RdCVF2"/>
</dbReference>
<dbReference type="InterPro" id="IPR036249">
    <property type="entry name" value="Thioredoxin-like_sf"/>
</dbReference>
<accession>A0AAV0UI70</accession>
<dbReference type="InterPro" id="IPR013766">
    <property type="entry name" value="Thioredoxin_domain"/>
</dbReference>
<dbReference type="Pfam" id="PF13905">
    <property type="entry name" value="Thioredoxin_8"/>
    <property type="match status" value="1"/>
</dbReference>
<dbReference type="GO" id="GO:0045494">
    <property type="term" value="P:photoreceptor cell maintenance"/>
    <property type="evidence" value="ECO:0007669"/>
    <property type="project" value="InterPro"/>
</dbReference>
<dbReference type="EMBL" id="CANTFL010001244">
    <property type="protein sequence ID" value="CAI5735006.1"/>
    <property type="molecule type" value="Genomic_DNA"/>
</dbReference>
<organism evidence="2 3">
    <name type="scientific">Hyaloperonospora brassicae</name>
    <name type="common">Brassica downy mildew</name>
    <name type="synonym">Peronospora brassicae</name>
    <dbReference type="NCBI Taxonomy" id="162125"/>
    <lineage>
        <taxon>Eukaryota</taxon>
        <taxon>Sar</taxon>
        <taxon>Stramenopiles</taxon>
        <taxon>Oomycota</taxon>
        <taxon>Peronosporomycetes</taxon>
        <taxon>Peronosporales</taxon>
        <taxon>Peronosporaceae</taxon>
        <taxon>Hyaloperonospora</taxon>
    </lineage>
</organism>
<dbReference type="Gene3D" id="3.40.30.10">
    <property type="entry name" value="Glutaredoxin"/>
    <property type="match status" value="1"/>
</dbReference>
<name>A0AAV0UI70_HYABA</name>
<dbReference type="InterPro" id="IPR012336">
    <property type="entry name" value="Thioredoxin-like_fold"/>
</dbReference>
<evidence type="ECO:0000259" key="1">
    <source>
        <dbReference type="PROSITE" id="PS51352"/>
    </source>
</evidence>
<reference evidence="2" key="1">
    <citation type="submission" date="2022-12" db="EMBL/GenBank/DDBJ databases">
        <authorList>
            <person name="Webb A."/>
        </authorList>
    </citation>
    <scope>NUCLEOTIDE SEQUENCE</scope>
    <source>
        <strain evidence="2">Hp1</strain>
    </source>
</reference>
<proteinExistence type="predicted"/>
<keyword evidence="3" id="KW-1185">Reference proteome</keyword>
<protein>
    <recommendedName>
        <fullName evidence="1">Thioredoxin domain-containing protein</fullName>
    </recommendedName>
</protein>
<dbReference type="AlphaFoldDB" id="A0AAV0UI70"/>
<dbReference type="Proteomes" id="UP001162031">
    <property type="component" value="Unassembled WGS sequence"/>
</dbReference>
<evidence type="ECO:0000313" key="3">
    <source>
        <dbReference type="Proteomes" id="UP001162031"/>
    </source>
</evidence>
<sequence>MKLLLEGVTLTDATDRTVQGDALGQDGKVLALYFAANWCSDCVAFQPVLNRFYDVVHDQMDVVFVSSDKSRASQRSYLSEMPRQWWMVPFDDEETRSQLKRTFGVCASAEVETLSPITRKKGIPTLMVIRPNGDIVDGDAAETIEREGLKAMDAWKK</sequence>
<gene>
    <name evidence="2" type="ORF">HBR001_LOCUS6346</name>
</gene>
<dbReference type="PROSITE" id="PS51352">
    <property type="entry name" value="THIOREDOXIN_2"/>
    <property type="match status" value="1"/>
</dbReference>
<dbReference type="PANTHER" id="PTHR46762">
    <property type="entry name" value="NUCLEOREDOXIN-LIKE PROTEIN 2"/>
    <property type="match status" value="1"/>
</dbReference>
<comment type="caution">
    <text evidence="2">The sequence shown here is derived from an EMBL/GenBank/DDBJ whole genome shotgun (WGS) entry which is preliminary data.</text>
</comment>